<dbReference type="AlphaFoldDB" id="A0A1I7WIC7"/>
<protein>
    <submittedName>
        <fullName evidence="2">Uncharacterized protein</fullName>
    </submittedName>
</protein>
<evidence type="ECO:0000313" key="1">
    <source>
        <dbReference type="Proteomes" id="UP000095283"/>
    </source>
</evidence>
<name>A0A1I7WIC7_HETBA</name>
<dbReference type="WBParaSite" id="Hba_04721">
    <property type="protein sequence ID" value="Hba_04721"/>
    <property type="gene ID" value="Hba_04721"/>
</dbReference>
<sequence>MFHGNTRHTNRYRGNMDFGDTRPQCSSAKLYRLIKKCVTVTSDVTCSRQLLTSEEKRAPLVTALLRLNGHDLRIPQVINHQINLCKKCSQGS</sequence>
<dbReference type="Proteomes" id="UP000095283">
    <property type="component" value="Unplaced"/>
</dbReference>
<proteinExistence type="predicted"/>
<keyword evidence="1" id="KW-1185">Reference proteome</keyword>
<reference evidence="2" key="1">
    <citation type="submission" date="2016-11" db="UniProtKB">
        <authorList>
            <consortium name="WormBaseParasite"/>
        </authorList>
    </citation>
    <scope>IDENTIFICATION</scope>
</reference>
<accession>A0A1I7WIC7</accession>
<organism evidence="1 2">
    <name type="scientific">Heterorhabditis bacteriophora</name>
    <name type="common">Entomopathogenic nematode worm</name>
    <dbReference type="NCBI Taxonomy" id="37862"/>
    <lineage>
        <taxon>Eukaryota</taxon>
        <taxon>Metazoa</taxon>
        <taxon>Ecdysozoa</taxon>
        <taxon>Nematoda</taxon>
        <taxon>Chromadorea</taxon>
        <taxon>Rhabditida</taxon>
        <taxon>Rhabditina</taxon>
        <taxon>Rhabditomorpha</taxon>
        <taxon>Strongyloidea</taxon>
        <taxon>Heterorhabditidae</taxon>
        <taxon>Heterorhabditis</taxon>
    </lineage>
</organism>
<evidence type="ECO:0000313" key="2">
    <source>
        <dbReference type="WBParaSite" id="Hba_04721"/>
    </source>
</evidence>